<dbReference type="GO" id="GO:0005737">
    <property type="term" value="C:cytoplasm"/>
    <property type="evidence" value="ECO:0007669"/>
    <property type="project" value="TreeGrafter"/>
</dbReference>
<dbReference type="EC" id="2.4.1.1" evidence="3"/>
<keyword evidence="3" id="KW-0119">Carbohydrate metabolism</keyword>
<reference evidence="4" key="2">
    <citation type="submission" date="2025-09" db="UniProtKB">
        <authorList>
            <consortium name="Ensembl"/>
        </authorList>
    </citation>
    <scope>IDENTIFICATION</scope>
</reference>
<dbReference type="Proteomes" id="UP000694392">
    <property type="component" value="Unplaced"/>
</dbReference>
<dbReference type="Gene3D" id="3.40.50.2000">
    <property type="entry name" value="Glycogen Phosphorylase B"/>
    <property type="match status" value="2"/>
</dbReference>
<evidence type="ECO:0000313" key="4">
    <source>
        <dbReference type="Ensembl" id="ENSSPUP00000017971.1"/>
    </source>
</evidence>
<comment type="cofactor">
    <cofactor evidence="3">
        <name>pyridoxal 5'-phosphate</name>
        <dbReference type="ChEBI" id="CHEBI:597326"/>
    </cofactor>
</comment>
<comment type="catalytic activity">
    <reaction evidence="1 3">
        <text>[(1-&gt;4)-alpha-D-glucosyl](n) + phosphate = [(1-&gt;4)-alpha-D-glucosyl](n-1) + alpha-D-glucose 1-phosphate</text>
        <dbReference type="Rhea" id="RHEA:41732"/>
        <dbReference type="Rhea" id="RHEA-COMP:9584"/>
        <dbReference type="Rhea" id="RHEA-COMP:9586"/>
        <dbReference type="ChEBI" id="CHEBI:15444"/>
        <dbReference type="ChEBI" id="CHEBI:43474"/>
        <dbReference type="ChEBI" id="CHEBI:58601"/>
        <dbReference type="EC" id="2.4.1.1"/>
    </reaction>
</comment>
<evidence type="ECO:0000256" key="3">
    <source>
        <dbReference type="RuleBase" id="RU000587"/>
    </source>
</evidence>
<evidence type="ECO:0000256" key="2">
    <source>
        <dbReference type="ARBA" id="ARBA00006047"/>
    </source>
</evidence>
<dbReference type="PANTHER" id="PTHR11468:SF29">
    <property type="entry name" value="GLYCOGEN PHOSPHORYLASE, BRAIN FORM"/>
    <property type="match status" value="1"/>
</dbReference>
<dbReference type="GO" id="GO:0005980">
    <property type="term" value="P:glycogen catabolic process"/>
    <property type="evidence" value="ECO:0007669"/>
    <property type="project" value="TreeGrafter"/>
</dbReference>
<dbReference type="Ensembl" id="ENSSPUT00000019137.1">
    <property type="protein sequence ID" value="ENSSPUP00000017971.1"/>
    <property type="gene ID" value="ENSSPUG00000013891.1"/>
</dbReference>
<dbReference type="GO" id="GO:0008184">
    <property type="term" value="F:glycogen phosphorylase activity"/>
    <property type="evidence" value="ECO:0007669"/>
    <property type="project" value="InterPro"/>
</dbReference>
<sequence>MSALYPGDVDRLRRMSVIEEGDCKSINMANLCVIGSHAVNGVARIHSEIIKASVFKDFYELEPEKFQNKTNGITPRRWLLLCNPGLADVIVERIGEDFITDLRKLKKLLDFVEDEAFIRDVAKVKQENKLKFSAYLEEQYKVKINPSSLFDVHVKRIHEYKRQLLNCLHVIALYNRIRRDPTKSFVPRTVMIGGKAAPGYHMAKMIIKLITSIGDIVNNDPYVGDRLRVIFLENYRVSLAEKGKRTRLNLFHRW</sequence>
<dbReference type="Pfam" id="PF00343">
    <property type="entry name" value="Phosphorylase"/>
    <property type="match status" value="1"/>
</dbReference>
<keyword evidence="3" id="KW-0328">Glycosyltransferase</keyword>
<name>A0A8D0H8U3_SPHPU</name>
<dbReference type="GO" id="GO:0030170">
    <property type="term" value="F:pyridoxal phosphate binding"/>
    <property type="evidence" value="ECO:0007669"/>
    <property type="project" value="TreeGrafter"/>
</dbReference>
<evidence type="ECO:0000256" key="1">
    <source>
        <dbReference type="ARBA" id="ARBA00001275"/>
    </source>
</evidence>
<organism evidence="4 5">
    <name type="scientific">Sphenodon punctatus</name>
    <name type="common">Tuatara</name>
    <name type="synonym">Hatteria punctata</name>
    <dbReference type="NCBI Taxonomy" id="8508"/>
    <lineage>
        <taxon>Eukaryota</taxon>
        <taxon>Metazoa</taxon>
        <taxon>Chordata</taxon>
        <taxon>Craniata</taxon>
        <taxon>Vertebrata</taxon>
        <taxon>Euteleostomi</taxon>
        <taxon>Lepidosauria</taxon>
        <taxon>Sphenodontia</taxon>
        <taxon>Sphenodontidae</taxon>
        <taxon>Sphenodon</taxon>
    </lineage>
</organism>
<evidence type="ECO:0000313" key="5">
    <source>
        <dbReference type="Proteomes" id="UP000694392"/>
    </source>
</evidence>
<comment type="similarity">
    <text evidence="2 3">Belongs to the glycogen phosphorylase family.</text>
</comment>
<dbReference type="OMA" id="NRIRMEP"/>
<dbReference type="AlphaFoldDB" id="A0A8D0H8U3"/>
<dbReference type="SUPFAM" id="SSF53756">
    <property type="entry name" value="UDP-Glycosyltransferase/glycogen phosphorylase"/>
    <property type="match status" value="1"/>
</dbReference>
<proteinExistence type="inferred from homology"/>
<accession>A0A8D0H8U3</accession>
<keyword evidence="3" id="KW-0808">Transferase</keyword>
<dbReference type="PANTHER" id="PTHR11468">
    <property type="entry name" value="GLYCOGEN PHOSPHORYLASE"/>
    <property type="match status" value="1"/>
</dbReference>
<keyword evidence="3" id="KW-0663">Pyridoxal phosphate</keyword>
<keyword evidence="5" id="KW-1185">Reference proteome</keyword>
<dbReference type="GeneTree" id="ENSGT00950000183148"/>
<dbReference type="InterPro" id="IPR000811">
    <property type="entry name" value="Glyco_trans_35"/>
</dbReference>
<protein>
    <recommendedName>
        <fullName evidence="3">Alpha-1,4 glucan phosphorylase</fullName>
        <ecNumber evidence="3">2.4.1.1</ecNumber>
    </recommendedName>
</protein>
<reference evidence="4" key="1">
    <citation type="submission" date="2025-08" db="UniProtKB">
        <authorList>
            <consortium name="Ensembl"/>
        </authorList>
    </citation>
    <scope>IDENTIFICATION</scope>
</reference>
<comment type="function">
    <text evidence="3">Allosteric enzyme that catalyzes the rate-limiting step in glycogen catabolism, the phosphorolytic cleavage of glycogen to produce glucose-1-phosphate, and plays a central role in maintaining cellular and organismal glucose homeostasis.</text>
</comment>